<gene>
    <name evidence="2" type="ORF">NE579_12900</name>
</gene>
<reference evidence="2" key="1">
    <citation type="submission" date="2022-06" db="EMBL/GenBank/DDBJ databases">
        <title>Isolation of gut microbiota from human fecal samples.</title>
        <authorList>
            <person name="Pamer E.G."/>
            <person name="Barat B."/>
            <person name="Waligurski E."/>
            <person name="Medina S."/>
            <person name="Paddock L."/>
            <person name="Mostad J."/>
        </authorList>
    </citation>
    <scope>NUCLEOTIDE SEQUENCE</scope>
    <source>
        <strain evidence="2">DFI.9.91</strain>
    </source>
</reference>
<dbReference type="Proteomes" id="UP001204562">
    <property type="component" value="Unassembled WGS sequence"/>
</dbReference>
<evidence type="ECO:0000256" key="1">
    <source>
        <dbReference type="SAM" id="Phobius"/>
    </source>
</evidence>
<keyword evidence="1" id="KW-0472">Membrane</keyword>
<name>A0AAW5JSH6_9FIRM</name>
<dbReference type="AlphaFoldDB" id="A0AAW5JSH6"/>
<sequence>MGVRKRIVRIWDVPAGGILPALVVVSAAFALGGVLGCGLAAQVGGGGGDMLHAYVTGYLTAAQAGEAASPHMLSVVWSTIRWPVFAVLMGFTGLGLLGIPVLFSIRGFLLSFAITSFVRMFGGVGGVLAFLTFGVTGLVAIPVLFVLGVQSLAAARLLAGRFLGDGKRSLPFGRAYWVRCGLCSAALCLCALLEYAAVPALVRLVAPLF</sequence>
<evidence type="ECO:0000313" key="2">
    <source>
        <dbReference type="EMBL" id="MCQ4771340.1"/>
    </source>
</evidence>
<feature type="transmembrane region" description="Helical" evidence="1">
    <location>
        <begin position="110"/>
        <end position="133"/>
    </location>
</feature>
<dbReference type="EMBL" id="JANFYS010000029">
    <property type="protein sequence ID" value="MCQ4771340.1"/>
    <property type="molecule type" value="Genomic_DNA"/>
</dbReference>
<organism evidence="2 3">
    <name type="scientific">Intestinimonas massiliensis</name>
    <name type="common">ex Afouda et al. 2020</name>
    <dbReference type="NCBI Taxonomy" id="1673721"/>
    <lineage>
        <taxon>Bacteria</taxon>
        <taxon>Bacillati</taxon>
        <taxon>Bacillota</taxon>
        <taxon>Clostridia</taxon>
        <taxon>Eubacteriales</taxon>
        <taxon>Intestinimonas</taxon>
    </lineage>
</organism>
<keyword evidence="1" id="KW-1133">Transmembrane helix</keyword>
<evidence type="ECO:0008006" key="4">
    <source>
        <dbReference type="Google" id="ProtNLM"/>
    </source>
</evidence>
<dbReference type="RefSeq" id="WP_256304539.1">
    <property type="nucleotide sequence ID" value="NZ_JANFYS010000029.1"/>
</dbReference>
<evidence type="ECO:0000313" key="3">
    <source>
        <dbReference type="Proteomes" id="UP001204562"/>
    </source>
</evidence>
<comment type="caution">
    <text evidence="2">The sequence shown here is derived from an EMBL/GenBank/DDBJ whole genome shotgun (WGS) entry which is preliminary data.</text>
</comment>
<accession>A0AAW5JSH6</accession>
<feature type="transmembrane region" description="Helical" evidence="1">
    <location>
        <begin position="139"/>
        <end position="159"/>
    </location>
</feature>
<feature type="transmembrane region" description="Helical" evidence="1">
    <location>
        <begin position="21"/>
        <end position="41"/>
    </location>
</feature>
<proteinExistence type="predicted"/>
<keyword evidence="1" id="KW-0812">Transmembrane</keyword>
<feature type="transmembrane region" description="Helical" evidence="1">
    <location>
        <begin position="80"/>
        <end position="103"/>
    </location>
</feature>
<protein>
    <recommendedName>
        <fullName evidence="4">Stage II sporulation protein M</fullName>
    </recommendedName>
</protein>
<feature type="transmembrane region" description="Helical" evidence="1">
    <location>
        <begin position="180"/>
        <end position="202"/>
    </location>
</feature>